<accession>A0A2L0EK61</accession>
<reference evidence="1 2" key="1">
    <citation type="submission" date="2015-09" db="EMBL/GenBank/DDBJ databases">
        <title>Sorangium comparison.</title>
        <authorList>
            <person name="Zaburannyi N."/>
            <person name="Bunk B."/>
            <person name="Overmann J."/>
            <person name="Mueller R."/>
        </authorList>
    </citation>
    <scope>NUCLEOTIDE SEQUENCE [LARGE SCALE GENOMIC DNA]</scope>
    <source>
        <strain evidence="1 2">So ce26</strain>
    </source>
</reference>
<dbReference type="AlphaFoldDB" id="A0A2L0EK61"/>
<evidence type="ECO:0000313" key="1">
    <source>
        <dbReference type="EMBL" id="AUX39674.1"/>
    </source>
</evidence>
<keyword evidence="1" id="KW-0648">Protein biosynthesis</keyword>
<keyword evidence="1" id="KW-0396">Initiation factor</keyword>
<proteinExistence type="predicted"/>
<dbReference type="GO" id="GO:0003743">
    <property type="term" value="F:translation initiation factor activity"/>
    <property type="evidence" value="ECO:0007669"/>
    <property type="project" value="UniProtKB-KW"/>
</dbReference>
<gene>
    <name evidence="1" type="primary">infB</name>
    <name evidence="1" type="ORF">SOCE26_010690</name>
</gene>
<dbReference type="EMBL" id="CP012673">
    <property type="protein sequence ID" value="AUX39674.1"/>
    <property type="molecule type" value="Genomic_DNA"/>
</dbReference>
<dbReference type="Proteomes" id="UP000238348">
    <property type="component" value="Chromosome"/>
</dbReference>
<protein>
    <submittedName>
        <fullName evidence="1">Translation initiation factor IF-2</fullName>
    </submittedName>
</protein>
<name>A0A2L0EK61_SORCE</name>
<organism evidence="1 2">
    <name type="scientific">Sorangium cellulosum</name>
    <name type="common">Polyangium cellulosum</name>
    <dbReference type="NCBI Taxonomy" id="56"/>
    <lineage>
        <taxon>Bacteria</taxon>
        <taxon>Pseudomonadati</taxon>
        <taxon>Myxococcota</taxon>
        <taxon>Polyangia</taxon>
        <taxon>Polyangiales</taxon>
        <taxon>Polyangiaceae</taxon>
        <taxon>Sorangium</taxon>
    </lineage>
</organism>
<evidence type="ECO:0000313" key="2">
    <source>
        <dbReference type="Proteomes" id="UP000238348"/>
    </source>
</evidence>
<dbReference type="RefSeq" id="WP_234023400.1">
    <property type="nucleotide sequence ID" value="NZ_CP012673.1"/>
</dbReference>
<sequence>MAHFRDERWGDAGRLYVDPRLPEGAHVPLLSYLDQAEHEVFALLNLKPQRPDVFAYFDTELLVAAACTHPNVVAYYDGALHVVTTHEDVGTSVLHEYTHHALMSQGMLWPAWAQEGIAMHVAREAWWLGAARLERVRDDPMPLEVMEQSVPYTMPPDQAVLFYVQAASMVYCFVQGEPSRVRKLMDAMDTTGEAAQGEQYDQMSRILDPSTWQGCVDGLMQDTRPEQ</sequence>